<evidence type="ECO:0000256" key="6">
    <source>
        <dbReference type="PROSITE-ProRule" id="PRU00124"/>
    </source>
</evidence>
<evidence type="ECO:0000256" key="2">
    <source>
        <dbReference type="ARBA" id="ARBA00022737"/>
    </source>
</evidence>
<organism evidence="9 10">
    <name type="scientific">Dreissena polymorpha</name>
    <name type="common">Zebra mussel</name>
    <name type="synonym">Mytilus polymorpha</name>
    <dbReference type="NCBI Taxonomy" id="45954"/>
    <lineage>
        <taxon>Eukaryota</taxon>
        <taxon>Metazoa</taxon>
        <taxon>Spiralia</taxon>
        <taxon>Lophotrochozoa</taxon>
        <taxon>Mollusca</taxon>
        <taxon>Bivalvia</taxon>
        <taxon>Autobranchia</taxon>
        <taxon>Heteroconchia</taxon>
        <taxon>Euheterodonta</taxon>
        <taxon>Imparidentia</taxon>
        <taxon>Neoheterodontei</taxon>
        <taxon>Myida</taxon>
        <taxon>Dreissenoidea</taxon>
        <taxon>Dreissenidae</taxon>
        <taxon>Dreissena</taxon>
    </lineage>
</organism>
<dbReference type="EMBL" id="JAIWYP010000004">
    <property type="protein sequence ID" value="KAH3841558.1"/>
    <property type="molecule type" value="Genomic_DNA"/>
</dbReference>
<dbReference type="Gene3D" id="2.60.120.290">
    <property type="entry name" value="Spermadhesin, CUB domain"/>
    <property type="match status" value="2"/>
</dbReference>
<evidence type="ECO:0000256" key="7">
    <source>
        <dbReference type="SAM" id="SignalP"/>
    </source>
</evidence>
<keyword evidence="3 6" id="KW-1015">Disulfide bond</keyword>
<gene>
    <name evidence="9" type="ORF">DPMN_115025</name>
</gene>
<comment type="caution">
    <text evidence="5">Lacks conserved residue(s) required for the propagation of feature annotation.</text>
</comment>
<dbReference type="CDD" id="cd00112">
    <property type="entry name" value="LDLa"/>
    <property type="match status" value="1"/>
</dbReference>
<dbReference type="InterPro" id="IPR036055">
    <property type="entry name" value="LDL_receptor-like_sf"/>
</dbReference>
<name>A0A9D4QSK1_DREPO</name>
<sequence length="353" mass="38596">MLWPCLFLPYVAVATASIVSRSYQCGNQSYFTADNGIIRSHSGYDVGHDYGKNLDCVWTIEAPEGKFVQLVANAFHLEGSGFSCSYDYLQLFDGDSTNDNSLGKFCGNVFAPISSRQRFLTLNFVTDGSHGFRGFELFYNFTDHVMRTCLTGQFSCNNTNCVPGSYRCDGQDDCGDDSDEKNCQTGSTTHEFCAFGEFRCSNGNCISRQWICDGDNDCPDMSDETNCAVNVSRGCGQTNFTGTTGNISSPNFPLNYTSKLNCTYHVTAPVGTTSISFTFDRRFSIESSGIGTCTYDNVTISGMNGRNINGPFCGTIAPAPFEIHGDAADVRFITDSSAQRQGFMLTWSTEGLP</sequence>
<feature type="disulfide bond" evidence="6">
    <location>
        <begin position="193"/>
        <end position="205"/>
    </location>
</feature>
<dbReference type="SUPFAM" id="SSF57424">
    <property type="entry name" value="LDL receptor-like module"/>
    <property type="match status" value="2"/>
</dbReference>
<evidence type="ECO:0000256" key="1">
    <source>
        <dbReference type="ARBA" id="ARBA00022729"/>
    </source>
</evidence>
<dbReference type="PROSITE" id="PS01180">
    <property type="entry name" value="CUB"/>
    <property type="match status" value="2"/>
</dbReference>
<dbReference type="FunFam" id="4.10.400.10:FF:000001">
    <property type="entry name" value="Low-density lipoprotein receptor-related protein 1"/>
    <property type="match status" value="1"/>
</dbReference>
<keyword evidence="2" id="KW-0677">Repeat</keyword>
<dbReference type="CDD" id="cd00041">
    <property type="entry name" value="CUB"/>
    <property type="match status" value="2"/>
</dbReference>
<feature type="disulfide bond" evidence="5">
    <location>
        <begin position="235"/>
        <end position="262"/>
    </location>
</feature>
<feature type="disulfide bond" evidence="6">
    <location>
        <begin position="200"/>
        <end position="218"/>
    </location>
</feature>
<feature type="chain" id="PRO_5039547471" description="CUB domain-containing protein" evidence="7">
    <location>
        <begin position="17"/>
        <end position="353"/>
    </location>
</feature>
<dbReference type="InterPro" id="IPR002172">
    <property type="entry name" value="LDrepeatLR_classA_rpt"/>
</dbReference>
<feature type="disulfide bond" evidence="6">
    <location>
        <begin position="156"/>
        <end position="174"/>
    </location>
</feature>
<dbReference type="InterPro" id="IPR023415">
    <property type="entry name" value="LDLR_class-A_CS"/>
</dbReference>
<keyword evidence="1 7" id="KW-0732">Signal</keyword>
<dbReference type="SUPFAM" id="SSF49854">
    <property type="entry name" value="Spermadhesin, CUB domain"/>
    <property type="match status" value="2"/>
</dbReference>
<proteinExistence type="predicted"/>
<keyword evidence="10" id="KW-1185">Reference proteome</keyword>
<evidence type="ECO:0000313" key="9">
    <source>
        <dbReference type="EMBL" id="KAH3841558.1"/>
    </source>
</evidence>
<comment type="caution">
    <text evidence="9">The sequence shown here is derived from an EMBL/GenBank/DDBJ whole genome shotgun (WGS) entry which is preliminary data.</text>
</comment>
<dbReference type="Gene3D" id="4.10.400.10">
    <property type="entry name" value="Low-density Lipoprotein Receptor"/>
    <property type="match status" value="2"/>
</dbReference>
<dbReference type="PROSITE" id="PS01209">
    <property type="entry name" value="LDLRA_1"/>
    <property type="match status" value="1"/>
</dbReference>
<dbReference type="Pfam" id="PF00057">
    <property type="entry name" value="Ldl_recept_a"/>
    <property type="match status" value="2"/>
</dbReference>
<dbReference type="PROSITE" id="PS50068">
    <property type="entry name" value="LDLRA_2"/>
    <property type="match status" value="2"/>
</dbReference>
<dbReference type="FunFam" id="2.60.120.290:FF:000003">
    <property type="entry name" value="Neuropilin"/>
    <property type="match status" value="1"/>
</dbReference>
<dbReference type="OrthoDB" id="6132182at2759"/>
<dbReference type="Pfam" id="PF00431">
    <property type="entry name" value="CUB"/>
    <property type="match status" value="2"/>
</dbReference>
<dbReference type="Proteomes" id="UP000828390">
    <property type="component" value="Unassembled WGS sequence"/>
</dbReference>
<dbReference type="SMART" id="SM00192">
    <property type="entry name" value="LDLa"/>
    <property type="match status" value="2"/>
</dbReference>
<reference evidence="9" key="2">
    <citation type="submission" date="2020-11" db="EMBL/GenBank/DDBJ databases">
        <authorList>
            <person name="McCartney M.A."/>
            <person name="Auch B."/>
            <person name="Kono T."/>
            <person name="Mallez S."/>
            <person name="Becker A."/>
            <person name="Gohl D.M."/>
            <person name="Silverstein K.A.T."/>
            <person name="Koren S."/>
            <person name="Bechman K.B."/>
            <person name="Herman A."/>
            <person name="Abrahante J.E."/>
            <person name="Garbe J."/>
        </authorList>
    </citation>
    <scope>NUCLEOTIDE SEQUENCE</scope>
    <source>
        <strain evidence="9">Duluth1</strain>
        <tissue evidence="9">Whole animal</tissue>
    </source>
</reference>
<protein>
    <recommendedName>
        <fullName evidence="8">CUB domain-containing protein</fullName>
    </recommendedName>
</protein>
<dbReference type="AlphaFoldDB" id="A0A9D4QSK1"/>
<feature type="disulfide bond" evidence="6">
    <location>
        <begin position="212"/>
        <end position="227"/>
    </location>
</feature>
<feature type="disulfide bond" evidence="6">
    <location>
        <begin position="149"/>
        <end position="161"/>
    </location>
</feature>
<dbReference type="PANTHER" id="PTHR24251">
    <property type="entry name" value="OVOCHYMASE-RELATED"/>
    <property type="match status" value="1"/>
</dbReference>
<evidence type="ECO:0000256" key="5">
    <source>
        <dbReference type="PROSITE-ProRule" id="PRU00059"/>
    </source>
</evidence>
<evidence type="ECO:0000313" key="10">
    <source>
        <dbReference type="Proteomes" id="UP000828390"/>
    </source>
</evidence>
<feature type="signal peptide" evidence="7">
    <location>
        <begin position="1"/>
        <end position="16"/>
    </location>
</feature>
<feature type="domain" description="CUB" evidence="8">
    <location>
        <begin position="235"/>
        <end position="350"/>
    </location>
</feature>
<dbReference type="InterPro" id="IPR000859">
    <property type="entry name" value="CUB_dom"/>
</dbReference>
<evidence type="ECO:0000256" key="4">
    <source>
        <dbReference type="ARBA" id="ARBA00023180"/>
    </source>
</evidence>
<dbReference type="SMART" id="SM00042">
    <property type="entry name" value="CUB"/>
    <property type="match status" value="2"/>
</dbReference>
<evidence type="ECO:0000259" key="8">
    <source>
        <dbReference type="PROSITE" id="PS01180"/>
    </source>
</evidence>
<accession>A0A9D4QSK1</accession>
<dbReference type="FunFam" id="4.10.400.10:FF:000011">
    <property type="entry name" value="Low-density lipoprotein receptor-related protein 1"/>
    <property type="match status" value="1"/>
</dbReference>
<feature type="domain" description="CUB" evidence="8">
    <location>
        <begin position="25"/>
        <end position="142"/>
    </location>
</feature>
<keyword evidence="4" id="KW-0325">Glycoprotein</keyword>
<dbReference type="InterPro" id="IPR035914">
    <property type="entry name" value="Sperma_CUB_dom_sf"/>
</dbReference>
<dbReference type="PRINTS" id="PR00261">
    <property type="entry name" value="LDLRECEPTOR"/>
</dbReference>
<reference evidence="9" key="1">
    <citation type="journal article" date="2019" name="bioRxiv">
        <title>The Genome of the Zebra Mussel, Dreissena polymorpha: A Resource for Invasive Species Research.</title>
        <authorList>
            <person name="McCartney M.A."/>
            <person name="Auch B."/>
            <person name="Kono T."/>
            <person name="Mallez S."/>
            <person name="Zhang Y."/>
            <person name="Obille A."/>
            <person name="Becker A."/>
            <person name="Abrahante J.E."/>
            <person name="Garbe J."/>
            <person name="Badalamenti J.P."/>
            <person name="Herman A."/>
            <person name="Mangelson H."/>
            <person name="Liachko I."/>
            <person name="Sullivan S."/>
            <person name="Sone E.D."/>
            <person name="Koren S."/>
            <person name="Silverstein K.A.T."/>
            <person name="Beckman K.B."/>
            <person name="Gohl D.M."/>
        </authorList>
    </citation>
    <scope>NUCLEOTIDE SEQUENCE</scope>
    <source>
        <strain evidence="9">Duluth1</strain>
        <tissue evidence="9">Whole animal</tissue>
    </source>
</reference>
<feature type="disulfide bond" evidence="6">
    <location>
        <begin position="168"/>
        <end position="183"/>
    </location>
</feature>
<evidence type="ECO:0000256" key="3">
    <source>
        <dbReference type="ARBA" id="ARBA00023157"/>
    </source>
</evidence>